<sequence length="1062" mass="121287">MSSCVISGSPDPKIQFYGYYFLPLMRQLILALPYGDDRVRFNLLIEDNKTANTYPSSLPFAHNLSRTELLQYLYSSHVKPITVESNCRGPLLSLDRLINELHAFKPRNITNRPHLALLTFDNQVDTVLSNDTMRRLQQIPRSSLTYLLAFTHGPAQNKLLTENLTSLLNPDKVTFLLPHLTVETSCGTCHITFDDPQLRMHREELFEAVCAAGGIEILDPIPPPVFSFSISQEYRILGVPLSVSCTTDYLPDDPGVDISTLTICLTSASQICKLSEKRPTLQQINDTCLQMIVSKTEFINHISDEVSFYVNILMNLNESLEGMMLLCFRRLEGHGSKTPDSVNYTVSNVTVLEPWIEEPILKPISWPTLENRAAQFECISGGFAPQLEVLLVMAPRRPTNQTKLPVLTRTKVHPKRPNRLNWYEFPRNMEGNQIFCIVWQANETESSKRWLLGVPLTSHLLKMSQPIELPDLSPDCPVKPELYTTPTLDSKSIRKGDRMEMNCTAPTTSKNLPLKLVYTTSYLTYTVCNLGHPVGQQSLVPCLFVAATDKSCSQVTNVSPDPQFYNVSCSVIVNSVDQVRHLWIHLVITQLRLEDVNAHVFCETISLQADETDVTVRRSSKVESLQFTIPPSIELFRYDAETRTWECVAVAIPPIVSGYIRLVSSNTPHIAYALKKYTSVSRHSSINLQHKDMLPKNKSDFVNVVNFQSVITFKPKRSTPKALPSGNVQVECKFDGLTRKLQTTITTFDEPGRETRAAYVHLCAVRGPEIKHLMRMSFHRVIRYLWFDYDSTLLIVSVFNWTNPGVFTIREEKLHGLWTAGRWPRIHVSLKEESMQLLLAIELVNNTLLTRDFYTVIRRISPIHSISHVFNPRNPEYFKWILEYDHKFSEPIQPNRVYLAPYSLAPLANLSLQSYFQEFDTGEYYCGIITTNGKYLYNKPYSSLFLGEQKNVVFARRRLWKKSLWLNSTVLADAGEVIQSRCVAWTTNPVNRQLIRLGFSSDPQKKLSNETVRLFAKQRRIVTHVAEQFYESALSDQTPARECHAMDQYAKLTKQLPEPRFK</sequence>
<name>G7YVS3_CLOSI</name>
<proteinExistence type="predicted"/>
<dbReference type="EMBL" id="DF144513">
    <property type="protein sequence ID" value="GAA57053.1"/>
    <property type="molecule type" value="Genomic_DNA"/>
</dbReference>
<protein>
    <submittedName>
        <fullName evidence="1">Uncharacterized protein</fullName>
    </submittedName>
</protein>
<accession>G7YVS3</accession>
<reference key="2">
    <citation type="submission" date="2011-10" db="EMBL/GenBank/DDBJ databases">
        <title>The genome and transcriptome sequence of Clonorchis sinensis provide insights into the carcinogenic liver fluke.</title>
        <authorList>
            <person name="Wang X."/>
            <person name="Huang Y."/>
            <person name="Chen W."/>
            <person name="Liu H."/>
            <person name="Guo L."/>
            <person name="Chen Y."/>
            <person name="Luo F."/>
            <person name="Zhou W."/>
            <person name="Sun J."/>
            <person name="Mao Q."/>
            <person name="Liang P."/>
            <person name="Zhou C."/>
            <person name="Tian Y."/>
            <person name="Men J."/>
            <person name="Lv X."/>
            <person name="Huang L."/>
            <person name="Zhou J."/>
            <person name="Hu Y."/>
            <person name="Li R."/>
            <person name="Zhang F."/>
            <person name="Lei H."/>
            <person name="Li X."/>
            <person name="Hu X."/>
            <person name="Liang C."/>
            <person name="Xu J."/>
            <person name="Wu Z."/>
            <person name="Yu X."/>
        </authorList>
    </citation>
    <scope>NUCLEOTIDE SEQUENCE</scope>
    <source>
        <strain>Henan</strain>
    </source>
</reference>
<evidence type="ECO:0000313" key="2">
    <source>
        <dbReference type="Proteomes" id="UP000008909"/>
    </source>
</evidence>
<keyword evidence="2" id="KW-1185">Reference proteome</keyword>
<dbReference type="Proteomes" id="UP000008909">
    <property type="component" value="Unassembled WGS sequence"/>
</dbReference>
<organism evidence="1 2">
    <name type="scientific">Clonorchis sinensis</name>
    <name type="common">Chinese liver fluke</name>
    <dbReference type="NCBI Taxonomy" id="79923"/>
    <lineage>
        <taxon>Eukaryota</taxon>
        <taxon>Metazoa</taxon>
        <taxon>Spiralia</taxon>
        <taxon>Lophotrochozoa</taxon>
        <taxon>Platyhelminthes</taxon>
        <taxon>Trematoda</taxon>
        <taxon>Digenea</taxon>
        <taxon>Opisthorchiida</taxon>
        <taxon>Opisthorchiata</taxon>
        <taxon>Opisthorchiidae</taxon>
        <taxon>Clonorchis</taxon>
    </lineage>
</organism>
<evidence type="ECO:0000313" key="1">
    <source>
        <dbReference type="EMBL" id="GAA57053.1"/>
    </source>
</evidence>
<dbReference type="AlphaFoldDB" id="G7YVS3"/>
<reference evidence="1" key="1">
    <citation type="journal article" date="2011" name="Genome Biol.">
        <title>The draft genome of the carcinogenic human liver fluke Clonorchis sinensis.</title>
        <authorList>
            <person name="Wang X."/>
            <person name="Chen W."/>
            <person name="Huang Y."/>
            <person name="Sun J."/>
            <person name="Men J."/>
            <person name="Liu H."/>
            <person name="Luo F."/>
            <person name="Guo L."/>
            <person name="Lv X."/>
            <person name="Deng C."/>
            <person name="Zhou C."/>
            <person name="Fan Y."/>
            <person name="Li X."/>
            <person name="Huang L."/>
            <person name="Hu Y."/>
            <person name="Liang C."/>
            <person name="Hu X."/>
            <person name="Xu J."/>
            <person name="Yu X."/>
        </authorList>
    </citation>
    <scope>NUCLEOTIDE SEQUENCE [LARGE SCALE GENOMIC DNA]</scope>
    <source>
        <strain evidence="1">Henan</strain>
    </source>
</reference>
<gene>
    <name evidence="1" type="ORF">CLF_112063</name>
</gene>